<gene>
    <name evidence="1" type="ORF">L6164_012302</name>
</gene>
<evidence type="ECO:0000313" key="2">
    <source>
        <dbReference type="Proteomes" id="UP000828941"/>
    </source>
</evidence>
<proteinExistence type="predicted"/>
<evidence type="ECO:0000313" key="1">
    <source>
        <dbReference type="EMBL" id="KAI4345148.1"/>
    </source>
</evidence>
<comment type="caution">
    <text evidence="1">The sequence shown here is derived from an EMBL/GenBank/DDBJ whole genome shotgun (WGS) entry which is preliminary data.</text>
</comment>
<protein>
    <submittedName>
        <fullName evidence="1">Uncharacterized protein</fullName>
    </submittedName>
</protein>
<sequence length="82" mass="9274">MAVLSNKRLLLVCFFLLCFVSIHARARTLKESSNIASGDANTAPHRESHDDTFKPKDNELNTDSEVFSMDYSPARRKPPIHN</sequence>
<dbReference type="Proteomes" id="UP000828941">
    <property type="component" value="Chromosome 5"/>
</dbReference>
<dbReference type="EMBL" id="CM039430">
    <property type="protein sequence ID" value="KAI4345148.1"/>
    <property type="molecule type" value="Genomic_DNA"/>
</dbReference>
<reference evidence="1 2" key="1">
    <citation type="journal article" date="2022" name="DNA Res.">
        <title>Chromosomal-level genome assembly of the orchid tree Bauhinia variegata (Leguminosae; Cercidoideae) supports the allotetraploid origin hypothesis of Bauhinia.</title>
        <authorList>
            <person name="Zhong Y."/>
            <person name="Chen Y."/>
            <person name="Zheng D."/>
            <person name="Pang J."/>
            <person name="Liu Y."/>
            <person name="Luo S."/>
            <person name="Meng S."/>
            <person name="Qian L."/>
            <person name="Wei D."/>
            <person name="Dai S."/>
            <person name="Zhou R."/>
        </authorList>
    </citation>
    <scope>NUCLEOTIDE SEQUENCE [LARGE SCALE GENOMIC DNA]</scope>
    <source>
        <strain evidence="1">BV-YZ2020</strain>
    </source>
</reference>
<name>A0ACB9P9P0_BAUVA</name>
<keyword evidence="2" id="KW-1185">Reference proteome</keyword>
<accession>A0ACB9P9P0</accession>
<organism evidence="1 2">
    <name type="scientific">Bauhinia variegata</name>
    <name type="common">Purple orchid tree</name>
    <name type="synonym">Phanera variegata</name>
    <dbReference type="NCBI Taxonomy" id="167791"/>
    <lineage>
        <taxon>Eukaryota</taxon>
        <taxon>Viridiplantae</taxon>
        <taxon>Streptophyta</taxon>
        <taxon>Embryophyta</taxon>
        <taxon>Tracheophyta</taxon>
        <taxon>Spermatophyta</taxon>
        <taxon>Magnoliopsida</taxon>
        <taxon>eudicotyledons</taxon>
        <taxon>Gunneridae</taxon>
        <taxon>Pentapetalae</taxon>
        <taxon>rosids</taxon>
        <taxon>fabids</taxon>
        <taxon>Fabales</taxon>
        <taxon>Fabaceae</taxon>
        <taxon>Cercidoideae</taxon>
        <taxon>Cercideae</taxon>
        <taxon>Bauhiniinae</taxon>
        <taxon>Bauhinia</taxon>
    </lineage>
</organism>